<proteinExistence type="predicted"/>
<accession>A0A067C955</accession>
<dbReference type="STRING" id="695850.A0A067C955"/>
<gene>
    <name evidence="2" type="ORF">SPRG_11925</name>
</gene>
<dbReference type="InterPro" id="IPR029058">
    <property type="entry name" value="AB_hydrolase_fold"/>
</dbReference>
<keyword evidence="3" id="KW-1185">Reference proteome</keyword>
<dbReference type="PRINTS" id="PR00111">
    <property type="entry name" value="ABHYDROLASE"/>
</dbReference>
<dbReference type="RefSeq" id="XP_012206193.1">
    <property type="nucleotide sequence ID" value="XM_012350803.1"/>
</dbReference>
<dbReference type="PANTHER" id="PTHR43433">
    <property type="entry name" value="HYDROLASE, ALPHA/BETA FOLD FAMILY PROTEIN"/>
    <property type="match status" value="1"/>
</dbReference>
<dbReference type="AlphaFoldDB" id="A0A067C955"/>
<evidence type="ECO:0000259" key="1">
    <source>
        <dbReference type="Pfam" id="PF00561"/>
    </source>
</evidence>
<evidence type="ECO:0000313" key="2">
    <source>
        <dbReference type="EMBL" id="KDO23081.1"/>
    </source>
</evidence>
<dbReference type="Pfam" id="PF00561">
    <property type="entry name" value="Abhydrolase_1"/>
    <property type="match status" value="1"/>
</dbReference>
<dbReference type="SUPFAM" id="SSF53474">
    <property type="entry name" value="alpha/beta-Hydrolases"/>
    <property type="match status" value="1"/>
</dbReference>
<dbReference type="EMBL" id="KK583258">
    <property type="protein sequence ID" value="KDO23081.1"/>
    <property type="molecule type" value="Genomic_DNA"/>
</dbReference>
<sequence>MPTDVELFRPAATIAMYADVRHATLQNGLKVEYAVHGADDAPEKVLLIMGLMAEKEAWLPVIATLLDPSSPSARRYQCVTFDNRGVGGTDHPAGLYTTSMLATDALQLLDHLGWRHAHIVGLSMGGMIAQELASAAPERVKSLGLVVTSPGFIQGATPRPMQLGGYWELAKNLFSTSRHEIATKMIHVLYTEEYLSRTDEDGVAFGNHVYNYHWERLAHSRATVRGMCGQYSAVLRHHMSAARLRAIAKAGFPILIIGARRDRLLHPNNSDILADLLKGAKTRKIIYEDAAHGAHIEKRVEVAMALNEHFQTRSQL</sequence>
<organism evidence="2 3">
    <name type="scientific">Saprolegnia parasitica (strain CBS 223.65)</name>
    <dbReference type="NCBI Taxonomy" id="695850"/>
    <lineage>
        <taxon>Eukaryota</taxon>
        <taxon>Sar</taxon>
        <taxon>Stramenopiles</taxon>
        <taxon>Oomycota</taxon>
        <taxon>Saprolegniomycetes</taxon>
        <taxon>Saprolegniales</taxon>
        <taxon>Saprolegniaceae</taxon>
        <taxon>Saprolegnia</taxon>
    </lineage>
</organism>
<dbReference type="OrthoDB" id="19657at2759"/>
<protein>
    <recommendedName>
        <fullName evidence="1">AB hydrolase-1 domain-containing protein</fullName>
    </recommendedName>
</protein>
<reference evidence="2 3" key="1">
    <citation type="journal article" date="2013" name="PLoS Genet.">
        <title>Distinctive expansion of potential virulence genes in the genome of the oomycete fish pathogen Saprolegnia parasitica.</title>
        <authorList>
            <person name="Jiang R.H."/>
            <person name="de Bruijn I."/>
            <person name="Haas B.J."/>
            <person name="Belmonte R."/>
            <person name="Lobach L."/>
            <person name="Christie J."/>
            <person name="van den Ackerveken G."/>
            <person name="Bottin A."/>
            <person name="Bulone V."/>
            <person name="Diaz-Moreno S.M."/>
            <person name="Dumas B."/>
            <person name="Fan L."/>
            <person name="Gaulin E."/>
            <person name="Govers F."/>
            <person name="Grenville-Briggs L.J."/>
            <person name="Horner N.R."/>
            <person name="Levin J.Z."/>
            <person name="Mammella M."/>
            <person name="Meijer H.J."/>
            <person name="Morris P."/>
            <person name="Nusbaum C."/>
            <person name="Oome S."/>
            <person name="Phillips A.J."/>
            <person name="van Rooyen D."/>
            <person name="Rzeszutek E."/>
            <person name="Saraiva M."/>
            <person name="Secombes C.J."/>
            <person name="Seidl M.F."/>
            <person name="Snel B."/>
            <person name="Stassen J.H."/>
            <person name="Sykes S."/>
            <person name="Tripathy S."/>
            <person name="van den Berg H."/>
            <person name="Vega-Arreguin J.C."/>
            <person name="Wawra S."/>
            <person name="Young S.K."/>
            <person name="Zeng Q."/>
            <person name="Dieguez-Uribeondo J."/>
            <person name="Russ C."/>
            <person name="Tyler B.M."/>
            <person name="van West P."/>
        </authorList>
    </citation>
    <scope>NUCLEOTIDE SEQUENCE [LARGE SCALE GENOMIC DNA]</scope>
    <source>
        <strain evidence="2 3">CBS 223.65</strain>
    </source>
</reference>
<name>A0A067C955_SAPPC</name>
<dbReference type="PANTHER" id="PTHR43433:SF5">
    <property type="entry name" value="AB HYDROLASE-1 DOMAIN-CONTAINING PROTEIN"/>
    <property type="match status" value="1"/>
</dbReference>
<evidence type="ECO:0000313" key="3">
    <source>
        <dbReference type="Proteomes" id="UP000030745"/>
    </source>
</evidence>
<dbReference type="Gene3D" id="3.40.50.1820">
    <property type="entry name" value="alpha/beta hydrolase"/>
    <property type="match status" value="1"/>
</dbReference>
<dbReference type="VEuPathDB" id="FungiDB:SPRG_11925"/>
<dbReference type="OMA" id="NRETPRV"/>
<feature type="domain" description="AB hydrolase-1" evidence="1">
    <location>
        <begin position="45"/>
        <end position="298"/>
    </location>
</feature>
<dbReference type="InterPro" id="IPR050471">
    <property type="entry name" value="AB_hydrolase"/>
</dbReference>
<dbReference type="Proteomes" id="UP000030745">
    <property type="component" value="Unassembled WGS sequence"/>
</dbReference>
<dbReference type="InterPro" id="IPR000073">
    <property type="entry name" value="AB_hydrolase_1"/>
</dbReference>
<dbReference type="GeneID" id="24133932"/>
<dbReference type="KEGG" id="spar:SPRG_11925"/>